<gene>
    <name evidence="9" type="primary">flgC</name>
    <name evidence="9" type="ORF">NQT62_13950</name>
</gene>
<comment type="caution">
    <text evidence="9">The sequence shown here is derived from an EMBL/GenBank/DDBJ whole genome shotgun (WGS) entry which is preliminary data.</text>
</comment>
<comment type="subcellular location">
    <subcellularLocation>
        <location evidence="1 6">Bacterial flagellum basal body</location>
    </subcellularLocation>
</comment>
<keyword evidence="10" id="KW-1185">Reference proteome</keyword>
<evidence type="ECO:0000256" key="6">
    <source>
        <dbReference type="RuleBase" id="RU362062"/>
    </source>
</evidence>
<name>A0ABT1WJ45_9BURK</name>
<evidence type="ECO:0000259" key="8">
    <source>
        <dbReference type="Pfam" id="PF06429"/>
    </source>
</evidence>
<feature type="domain" description="Flagellar basal body rod protein N-terminal" evidence="7">
    <location>
        <begin position="8"/>
        <end position="34"/>
    </location>
</feature>
<dbReference type="PANTHER" id="PTHR30435:SF2">
    <property type="entry name" value="FLAGELLAR BASAL-BODY ROD PROTEIN FLGC"/>
    <property type="match status" value="1"/>
</dbReference>
<organism evidence="9 10">
    <name type="scientific">Limnobacter humi</name>
    <dbReference type="NCBI Taxonomy" id="1778671"/>
    <lineage>
        <taxon>Bacteria</taxon>
        <taxon>Pseudomonadati</taxon>
        <taxon>Pseudomonadota</taxon>
        <taxon>Betaproteobacteria</taxon>
        <taxon>Burkholderiales</taxon>
        <taxon>Burkholderiaceae</taxon>
        <taxon>Limnobacter</taxon>
    </lineage>
</organism>
<evidence type="ECO:0000313" key="9">
    <source>
        <dbReference type="EMBL" id="MCQ8897540.1"/>
    </source>
</evidence>
<dbReference type="Pfam" id="PF00460">
    <property type="entry name" value="Flg_bb_rod"/>
    <property type="match status" value="1"/>
</dbReference>
<dbReference type="RefSeq" id="WP_256765345.1">
    <property type="nucleotide sequence ID" value="NZ_JANIGO010000005.1"/>
</dbReference>
<dbReference type="InterPro" id="IPR001444">
    <property type="entry name" value="Flag_bb_rod_N"/>
</dbReference>
<comment type="subunit">
    <text evidence="5 6">The basal body constitutes a major portion of the flagellar organelle and consists of four rings (L,P,S, and M) mounted on a central rod. The rod consists of about 26 subunits of FlgG in the distal portion, and FlgB, FlgC and FlgF are thought to build up the proximal portion of the rod with about 6 subunits each.</text>
</comment>
<dbReference type="EMBL" id="JANIGO010000005">
    <property type="protein sequence ID" value="MCQ8897540.1"/>
    <property type="molecule type" value="Genomic_DNA"/>
</dbReference>
<comment type="similarity">
    <text evidence="2">Belongs to the flagella basal body rod proteins family.</text>
</comment>
<dbReference type="Proteomes" id="UP001204142">
    <property type="component" value="Unassembled WGS sequence"/>
</dbReference>
<feature type="domain" description="Flagellar basal-body/hook protein C-terminal" evidence="8">
    <location>
        <begin position="93"/>
        <end position="138"/>
    </location>
</feature>
<protein>
    <recommendedName>
        <fullName evidence="3 6">Flagellar basal-body rod protein FlgC</fullName>
    </recommendedName>
</protein>
<sequence length="141" mass="15606">MSLFDSFKVAASAMRAQSQRLNATASNMANAGTVSATQDDTYKAKRVVFEAVLEKKRGMNKANAAVQVRAKEVLNDKIDPKKIYNPQHQLADAQGYVYMPDINPAQEMVDMVEASRSYQTNAEVMNTTKNLMIKTLNLGNN</sequence>
<dbReference type="InterPro" id="IPR010930">
    <property type="entry name" value="Flg_bb/hook_C_dom"/>
</dbReference>
<evidence type="ECO:0000313" key="10">
    <source>
        <dbReference type="Proteomes" id="UP001204142"/>
    </source>
</evidence>
<dbReference type="InterPro" id="IPR006299">
    <property type="entry name" value="FlgC"/>
</dbReference>
<evidence type="ECO:0000256" key="3">
    <source>
        <dbReference type="ARBA" id="ARBA00017941"/>
    </source>
</evidence>
<keyword evidence="9" id="KW-0969">Cilium</keyword>
<accession>A0ABT1WJ45</accession>
<proteinExistence type="inferred from homology"/>
<dbReference type="NCBIfam" id="TIGR01395">
    <property type="entry name" value="FlgC"/>
    <property type="match status" value="1"/>
</dbReference>
<evidence type="ECO:0000256" key="1">
    <source>
        <dbReference type="ARBA" id="ARBA00004117"/>
    </source>
</evidence>
<evidence type="ECO:0000256" key="4">
    <source>
        <dbReference type="ARBA" id="ARBA00023143"/>
    </source>
</evidence>
<keyword evidence="9" id="KW-0966">Cell projection</keyword>
<dbReference type="PANTHER" id="PTHR30435">
    <property type="entry name" value="FLAGELLAR PROTEIN"/>
    <property type="match status" value="1"/>
</dbReference>
<evidence type="ECO:0000256" key="2">
    <source>
        <dbReference type="ARBA" id="ARBA00009677"/>
    </source>
</evidence>
<evidence type="ECO:0000259" key="7">
    <source>
        <dbReference type="Pfam" id="PF00460"/>
    </source>
</evidence>
<keyword evidence="4 6" id="KW-0975">Bacterial flagellum</keyword>
<keyword evidence="9" id="KW-0282">Flagellum</keyword>
<reference evidence="9 10" key="1">
    <citation type="submission" date="2022-07" db="EMBL/GenBank/DDBJ databases">
        <authorList>
            <person name="Xamxidin M."/>
            <person name="Wu M."/>
        </authorList>
    </citation>
    <scope>NUCLEOTIDE SEQUENCE [LARGE SCALE GENOMIC DNA]</scope>
    <source>
        <strain evidence="9 10">NBRC 111650</strain>
    </source>
</reference>
<evidence type="ECO:0000256" key="5">
    <source>
        <dbReference type="ARBA" id="ARBA00025933"/>
    </source>
</evidence>
<dbReference type="Pfam" id="PF06429">
    <property type="entry name" value="Flg_bbr_C"/>
    <property type="match status" value="1"/>
</dbReference>